<protein>
    <submittedName>
        <fullName evidence="5">LD-carboxypeptidase</fullName>
    </submittedName>
</protein>
<name>A0ABT0FG27_9MICO</name>
<dbReference type="InterPro" id="IPR027478">
    <property type="entry name" value="LdcA_N"/>
</dbReference>
<dbReference type="PIRSF" id="PIRSF028757">
    <property type="entry name" value="LD-carboxypeptidase"/>
    <property type="match status" value="1"/>
</dbReference>
<dbReference type="Pfam" id="PF17676">
    <property type="entry name" value="Peptidase_S66C"/>
    <property type="match status" value="1"/>
</dbReference>
<dbReference type="RefSeq" id="WP_247630347.1">
    <property type="nucleotide sequence ID" value="NZ_JAHWXN010000001.1"/>
</dbReference>
<feature type="domain" description="LD-carboxypeptidase C-terminal" evidence="4">
    <location>
        <begin position="202"/>
        <end position="315"/>
    </location>
</feature>
<dbReference type="PANTHER" id="PTHR30237">
    <property type="entry name" value="MURAMOYLTETRAPEPTIDE CARBOXYPEPTIDASE"/>
    <property type="match status" value="1"/>
</dbReference>
<dbReference type="InterPro" id="IPR003507">
    <property type="entry name" value="S66_fam"/>
</dbReference>
<comment type="similarity">
    <text evidence="1">Belongs to the peptidase S66 family.</text>
</comment>
<dbReference type="CDD" id="cd07025">
    <property type="entry name" value="Peptidase_S66"/>
    <property type="match status" value="1"/>
</dbReference>
<accession>A0ABT0FG27</accession>
<reference evidence="5 6" key="1">
    <citation type="submission" date="2021-06" db="EMBL/GenBank/DDBJ databases">
        <title>Genome-based taxonomic framework of Microbacterium strains isolated from marine environment, the description of four new species and reclassification of four preexisting species.</title>
        <authorList>
            <person name="Lee S.D."/>
            <person name="Kim S.-M."/>
            <person name="Byeon Y.-S."/>
            <person name="Yang H.L."/>
            <person name="Kim I.S."/>
        </authorList>
    </citation>
    <scope>NUCLEOTIDE SEQUENCE [LARGE SCALE GENOMIC DNA]</scope>
    <source>
        <strain evidence="5 6">SSW1-49</strain>
    </source>
</reference>
<keyword evidence="2" id="KW-0378">Hydrolase</keyword>
<evidence type="ECO:0000313" key="6">
    <source>
        <dbReference type="Proteomes" id="UP001300096"/>
    </source>
</evidence>
<evidence type="ECO:0000256" key="1">
    <source>
        <dbReference type="ARBA" id="ARBA00010233"/>
    </source>
</evidence>
<dbReference type="Gene3D" id="3.40.50.10740">
    <property type="entry name" value="Class I glutamine amidotransferase-like"/>
    <property type="match status" value="1"/>
</dbReference>
<evidence type="ECO:0000256" key="2">
    <source>
        <dbReference type="ARBA" id="ARBA00022801"/>
    </source>
</evidence>
<dbReference type="EMBL" id="JAHWXN010000001">
    <property type="protein sequence ID" value="MCK2037027.1"/>
    <property type="molecule type" value="Genomic_DNA"/>
</dbReference>
<dbReference type="Gene3D" id="3.50.30.60">
    <property type="entry name" value="LD-carboxypeptidase A C-terminal domain-like"/>
    <property type="match status" value="1"/>
</dbReference>
<evidence type="ECO:0000259" key="3">
    <source>
        <dbReference type="Pfam" id="PF02016"/>
    </source>
</evidence>
<dbReference type="Pfam" id="PF02016">
    <property type="entry name" value="Peptidase_S66"/>
    <property type="match status" value="1"/>
</dbReference>
<dbReference type="SUPFAM" id="SSF141986">
    <property type="entry name" value="LD-carboxypeptidase A C-terminal domain-like"/>
    <property type="match status" value="1"/>
</dbReference>
<feature type="domain" description="LD-carboxypeptidase N-terminal" evidence="3">
    <location>
        <begin position="13"/>
        <end position="132"/>
    </location>
</feature>
<organism evidence="5 6">
    <name type="scientific">Microbacterium croceum</name>
    <dbReference type="NCBI Taxonomy" id="2851645"/>
    <lineage>
        <taxon>Bacteria</taxon>
        <taxon>Bacillati</taxon>
        <taxon>Actinomycetota</taxon>
        <taxon>Actinomycetes</taxon>
        <taxon>Micrococcales</taxon>
        <taxon>Microbacteriaceae</taxon>
        <taxon>Microbacterium</taxon>
    </lineage>
</organism>
<sequence length="329" mass="34750">MKRPPRLRAGDEVVVVSPSADSAGSHPRRLRKGIRQLRAMGLNVRMATHALDPGPFSSAPVAARVADLHAAFADETVRGVFCAIGGYGASELLPALDFDLIAANPKVFCGYSDITSLHVAMQQRSDLVTFYGPSVLNELGENGGAFIETLDALQRATMMSDPLGRLPSFDRIVTERADWIGDALRSGEKAPEVRVVREGRATGVLGGGCLPVLCQLLGTPWSPDLKEKVVVLETPQVPYSTARAHSDLWHLRNAGVLAEAAGIVVGWPAEVSDIPSLAAAVESVTGDLGIPVIVGFPVGHTSPMATLPMGVRAELDAEGLVLLDSGVRE</sequence>
<gene>
    <name evidence="5" type="ORF">KZC51_12885</name>
</gene>
<evidence type="ECO:0000259" key="4">
    <source>
        <dbReference type="Pfam" id="PF17676"/>
    </source>
</evidence>
<comment type="caution">
    <text evidence="5">The sequence shown here is derived from an EMBL/GenBank/DDBJ whole genome shotgun (WGS) entry which is preliminary data.</text>
</comment>
<dbReference type="SUPFAM" id="SSF52317">
    <property type="entry name" value="Class I glutamine amidotransferase-like"/>
    <property type="match status" value="1"/>
</dbReference>
<dbReference type="InterPro" id="IPR040921">
    <property type="entry name" value="Peptidase_S66C"/>
</dbReference>
<dbReference type="InterPro" id="IPR027461">
    <property type="entry name" value="Carboxypeptidase_A_C_sf"/>
</dbReference>
<dbReference type="Proteomes" id="UP001300096">
    <property type="component" value="Unassembled WGS sequence"/>
</dbReference>
<keyword evidence="6" id="KW-1185">Reference proteome</keyword>
<dbReference type="InterPro" id="IPR040449">
    <property type="entry name" value="Peptidase_S66_N"/>
</dbReference>
<dbReference type="PANTHER" id="PTHR30237:SF4">
    <property type="entry name" value="LD-CARBOXYPEPTIDASE C-TERMINAL DOMAIN-CONTAINING PROTEIN"/>
    <property type="match status" value="1"/>
</dbReference>
<proteinExistence type="inferred from homology"/>
<dbReference type="InterPro" id="IPR029062">
    <property type="entry name" value="Class_I_gatase-like"/>
</dbReference>
<evidence type="ECO:0000313" key="5">
    <source>
        <dbReference type="EMBL" id="MCK2037027.1"/>
    </source>
</evidence>